<accession>A0A9D1PVJ9</accession>
<evidence type="ECO:0000256" key="1">
    <source>
        <dbReference type="ARBA" id="ARBA00023002"/>
    </source>
</evidence>
<sequence length="333" mass="37162">MQTRTLGTSLQVSCLGYGCMGLTQSYPPFLSRVDSLRILRRACDLGVTFFDTAEVYGPYANEELLGEALQPVRNHVQLATKFGFDMGSGAQDQFHRPTGLSSRPELIRRAVEGSLKRLRTDHIDLYYQHRVDPKTPIEEVAACMADLMREGKILHWGLSEAAPATIRRAHAVCPVTAVQSEYSLWYREPERELLPTLEELGIGFVPFSPLGKGMLTGRFTAETRFAAGDFRSSIPRFSPDNLAHNQQIVQLVDEMARSRGTTRARIALAWLLAQKPWIVPIPGTKSTGRLEENLGAADVVLEDADLARMRKALEHITILGARYPEEQERLTGL</sequence>
<dbReference type="GO" id="GO:0005737">
    <property type="term" value="C:cytoplasm"/>
    <property type="evidence" value="ECO:0007669"/>
    <property type="project" value="TreeGrafter"/>
</dbReference>
<dbReference type="CDD" id="cd19078">
    <property type="entry name" value="AKR_AKR13C1_2"/>
    <property type="match status" value="1"/>
</dbReference>
<dbReference type="Proteomes" id="UP000886752">
    <property type="component" value="Unassembled WGS sequence"/>
</dbReference>
<reference evidence="3" key="2">
    <citation type="submission" date="2021-04" db="EMBL/GenBank/DDBJ databases">
        <authorList>
            <person name="Gilroy R."/>
        </authorList>
    </citation>
    <scope>NUCLEOTIDE SEQUENCE</scope>
    <source>
        <strain evidence="3">ChiHecec2B26-446</strain>
    </source>
</reference>
<dbReference type="InterPro" id="IPR023210">
    <property type="entry name" value="NADP_OxRdtase_dom"/>
</dbReference>
<feature type="domain" description="NADP-dependent oxidoreductase" evidence="2">
    <location>
        <begin position="15"/>
        <end position="313"/>
    </location>
</feature>
<evidence type="ECO:0000313" key="3">
    <source>
        <dbReference type="EMBL" id="HIW00113.1"/>
    </source>
</evidence>
<evidence type="ECO:0000313" key="4">
    <source>
        <dbReference type="Proteomes" id="UP000886752"/>
    </source>
</evidence>
<dbReference type="Pfam" id="PF00248">
    <property type="entry name" value="Aldo_ket_red"/>
    <property type="match status" value="1"/>
</dbReference>
<dbReference type="PANTHER" id="PTHR43625">
    <property type="entry name" value="AFLATOXIN B1 ALDEHYDE REDUCTASE"/>
    <property type="match status" value="1"/>
</dbReference>
<dbReference type="PANTHER" id="PTHR43625:SF77">
    <property type="entry name" value="ALDO-KETO REDUCTASE"/>
    <property type="match status" value="1"/>
</dbReference>
<name>A0A9D1PVJ9_9BACT</name>
<evidence type="ECO:0000259" key="2">
    <source>
        <dbReference type="Pfam" id="PF00248"/>
    </source>
</evidence>
<keyword evidence="1" id="KW-0560">Oxidoreductase</keyword>
<dbReference type="GO" id="GO:0016491">
    <property type="term" value="F:oxidoreductase activity"/>
    <property type="evidence" value="ECO:0007669"/>
    <property type="project" value="UniProtKB-KW"/>
</dbReference>
<organism evidence="3 4">
    <name type="scientific">Candidatus Desulfovibrio intestinipullorum</name>
    <dbReference type="NCBI Taxonomy" id="2838536"/>
    <lineage>
        <taxon>Bacteria</taxon>
        <taxon>Pseudomonadati</taxon>
        <taxon>Thermodesulfobacteriota</taxon>
        <taxon>Desulfovibrionia</taxon>
        <taxon>Desulfovibrionales</taxon>
        <taxon>Desulfovibrionaceae</taxon>
        <taxon>Desulfovibrio</taxon>
    </lineage>
</organism>
<gene>
    <name evidence="3" type="ORF">H9894_02865</name>
</gene>
<dbReference type="EMBL" id="DXHV01000033">
    <property type="protein sequence ID" value="HIW00113.1"/>
    <property type="molecule type" value="Genomic_DNA"/>
</dbReference>
<reference evidence="3" key="1">
    <citation type="journal article" date="2021" name="PeerJ">
        <title>Extensive microbial diversity within the chicken gut microbiome revealed by metagenomics and culture.</title>
        <authorList>
            <person name="Gilroy R."/>
            <person name="Ravi A."/>
            <person name="Getino M."/>
            <person name="Pursley I."/>
            <person name="Horton D.L."/>
            <person name="Alikhan N.F."/>
            <person name="Baker D."/>
            <person name="Gharbi K."/>
            <person name="Hall N."/>
            <person name="Watson M."/>
            <person name="Adriaenssens E.M."/>
            <person name="Foster-Nyarko E."/>
            <person name="Jarju S."/>
            <person name="Secka A."/>
            <person name="Antonio M."/>
            <person name="Oren A."/>
            <person name="Chaudhuri R.R."/>
            <person name="La Ragione R."/>
            <person name="Hildebrand F."/>
            <person name="Pallen M.J."/>
        </authorList>
    </citation>
    <scope>NUCLEOTIDE SEQUENCE</scope>
    <source>
        <strain evidence="3">ChiHecec2B26-446</strain>
    </source>
</reference>
<dbReference type="InterPro" id="IPR050791">
    <property type="entry name" value="Aldo-Keto_reductase"/>
</dbReference>
<comment type="caution">
    <text evidence="3">The sequence shown here is derived from an EMBL/GenBank/DDBJ whole genome shotgun (WGS) entry which is preliminary data.</text>
</comment>
<dbReference type="PROSITE" id="PS51257">
    <property type="entry name" value="PROKAR_LIPOPROTEIN"/>
    <property type="match status" value="1"/>
</dbReference>
<protein>
    <submittedName>
        <fullName evidence="3">Aldo/keto reductase</fullName>
    </submittedName>
</protein>
<dbReference type="Gene3D" id="3.20.20.100">
    <property type="entry name" value="NADP-dependent oxidoreductase domain"/>
    <property type="match status" value="1"/>
</dbReference>
<dbReference type="AlphaFoldDB" id="A0A9D1PVJ9"/>
<dbReference type="InterPro" id="IPR036812">
    <property type="entry name" value="NAD(P)_OxRdtase_dom_sf"/>
</dbReference>
<dbReference type="SUPFAM" id="SSF51430">
    <property type="entry name" value="NAD(P)-linked oxidoreductase"/>
    <property type="match status" value="1"/>
</dbReference>
<proteinExistence type="predicted"/>